<keyword evidence="1" id="KW-0732">Signal</keyword>
<dbReference type="PANTHER" id="PTHR24260:SF145">
    <property type="entry name" value="FI17609P1-RELATED"/>
    <property type="match status" value="1"/>
</dbReference>
<reference evidence="3" key="1">
    <citation type="submission" date="2021-12" db="EMBL/GenBank/DDBJ databases">
        <authorList>
            <person name="Martin H S."/>
        </authorList>
    </citation>
    <scope>NUCLEOTIDE SEQUENCE</scope>
</reference>
<keyword evidence="4" id="KW-1185">Reference proteome</keyword>
<dbReference type="PROSITE" id="PS50240">
    <property type="entry name" value="TRYPSIN_DOM"/>
    <property type="match status" value="1"/>
</dbReference>
<dbReference type="InterPro" id="IPR043504">
    <property type="entry name" value="Peptidase_S1_PA_chymotrypsin"/>
</dbReference>
<organism evidence="3 4">
    <name type="scientific">Brenthis ino</name>
    <name type="common">lesser marbled fritillary</name>
    <dbReference type="NCBI Taxonomy" id="405034"/>
    <lineage>
        <taxon>Eukaryota</taxon>
        <taxon>Metazoa</taxon>
        <taxon>Ecdysozoa</taxon>
        <taxon>Arthropoda</taxon>
        <taxon>Hexapoda</taxon>
        <taxon>Insecta</taxon>
        <taxon>Pterygota</taxon>
        <taxon>Neoptera</taxon>
        <taxon>Endopterygota</taxon>
        <taxon>Lepidoptera</taxon>
        <taxon>Glossata</taxon>
        <taxon>Ditrysia</taxon>
        <taxon>Papilionoidea</taxon>
        <taxon>Nymphalidae</taxon>
        <taxon>Heliconiinae</taxon>
        <taxon>Argynnini</taxon>
        <taxon>Brenthis</taxon>
    </lineage>
</organism>
<dbReference type="SUPFAM" id="SSF50494">
    <property type="entry name" value="Trypsin-like serine proteases"/>
    <property type="match status" value="1"/>
</dbReference>
<feature type="non-terminal residue" evidence="3">
    <location>
        <position position="331"/>
    </location>
</feature>
<dbReference type="InterPro" id="IPR051333">
    <property type="entry name" value="CLIP_Serine_Protease"/>
</dbReference>
<feature type="domain" description="Peptidase S1" evidence="2">
    <location>
        <begin position="115"/>
        <end position="327"/>
    </location>
</feature>
<gene>
    <name evidence="3" type="ORF">BINO364_LOCUS15368</name>
</gene>
<dbReference type="AlphaFoldDB" id="A0A8J9YKU5"/>
<proteinExistence type="predicted"/>
<dbReference type="Proteomes" id="UP000838878">
    <property type="component" value="Chromosome 8"/>
</dbReference>
<dbReference type="InterPro" id="IPR001254">
    <property type="entry name" value="Trypsin_dom"/>
</dbReference>
<evidence type="ECO:0000256" key="1">
    <source>
        <dbReference type="SAM" id="SignalP"/>
    </source>
</evidence>
<dbReference type="SMART" id="SM00020">
    <property type="entry name" value="Tryp_SPc"/>
    <property type="match status" value="1"/>
</dbReference>
<accession>A0A8J9YKU5</accession>
<name>A0A8J9YKU5_9NEOP</name>
<evidence type="ECO:0000313" key="4">
    <source>
        <dbReference type="Proteomes" id="UP000838878"/>
    </source>
</evidence>
<protein>
    <recommendedName>
        <fullName evidence="2">Peptidase S1 domain-containing protein</fullName>
    </recommendedName>
</protein>
<feature type="chain" id="PRO_5035424529" description="Peptidase S1 domain-containing protein" evidence="1">
    <location>
        <begin position="21"/>
        <end position="331"/>
    </location>
</feature>
<dbReference type="PANTHER" id="PTHR24260">
    <property type="match status" value="1"/>
</dbReference>
<evidence type="ECO:0000259" key="2">
    <source>
        <dbReference type="PROSITE" id="PS50240"/>
    </source>
</evidence>
<dbReference type="Pfam" id="PF00089">
    <property type="entry name" value="Trypsin"/>
    <property type="match status" value="1"/>
</dbReference>
<dbReference type="GO" id="GO:0004252">
    <property type="term" value="F:serine-type endopeptidase activity"/>
    <property type="evidence" value="ECO:0007669"/>
    <property type="project" value="InterPro"/>
</dbReference>
<evidence type="ECO:0000313" key="3">
    <source>
        <dbReference type="EMBL" id="CAH0730380.1"/>
    </source>
</evidence>
<dbReference type="GO" id="GO:0006508">
    <property type="term" value="P:proteolysis"/>
    <property type="evidence" value="ECO:0007669"/>
    <property type="project" value="InterPro"/>
</dbReference>
<feature type="signal peptide" evidence="1">
    <location>
        <begin position="1"/>
        <end position="20"/>
    </location>
</feature>
<sequence>MIRITILSYLLVVGFLSVKAQERETDVFKNIFEKDVEMNCSSVEGKERGCLDCYICDGDASNRQISRGKTLHKIKLYNNECERKEFCCFSQQDLTARNTDDHCGKSEPDGYPRNVRKNLRSVLQGQYPWRIWIFSIDSTEPICAGVYIHHGKRAVMTSATCVDYYVSQDLRVGFTRHHGNIRVGNDSFIVHDDYNRDTGINDIAILGLSQEDALSPWAHPACLPTSSPLFATPCIAVSEQDYYLNAVIPRQSNCVIGGKPLEETRLCAVAPKNDYIPEVGGGLFCEQETSMNNINYVVNGIYLSKHNSLSVYTNISHYIKWIDETIEDLKI</sequence>
<dbReference type="InterPro" id="IPR009003">
    <property type="entry name" value="Peptidase_S1_PA"/>
</dbReference>
<dbReference type="Gene3D" id="2.40.10.10">
    <property type="entry name" value="Trypsin-like serine proteases"/>
    <property type="match status" value="2"/>
</dbReference>
<dbReference type="OrthoDB" id="7435795at2759"/>
<dbReference type="EMBL" id="OV170228">
    <property type="protein sequence ID" value="CAH0730380.1"/>
    <property type="molecule type" value="Genomic_DNA"/>
</dbReference>